<dbReference type="InterPro" id="IPR051310">
    <property type="entry name" value="MCP_chemotaxis"/>
</dbReference>
<dbReference type="Gene3D" id="1.10.287.950">
    <property type="entry name" value="Methyl-accepting chemotaxis protein"/>
    <property type="match status" value="1"/>
</dbReference>
<dbReference type="PANTHER" id="PTHR43531:SF14">
    <property type="entry name" value="METHYL-ACCEPTING CHEMOTAXIS PROTEIN I-RELATED"/>
    <property type="match status" value="1"/>
</dbReference>
<evidence type="ECO:0000313" key="14">
    <source>
        <dbReference type="Proteomes" id="UP001158049"/>
    </source>
</evidence>
<dbReference type="Pfam" id="PF00672">
    <property type="entry name" value="HAMP"/>
    <property type="match status" value="1"/>
</dbReference>
<dbReference type="SMART" id="SM00283">
    <property type="entry name" value="MA"/>
    <property type="match status" value="1"/>
</dbReference>
<gene>
    <name evidence="13" type="ORF">SAMN06295970_1525</name>
</gene>
<accession>A0ABY1QXN2</accession>
<proteinExistence type="inferred from homology"/>
<dbReference type="SUPFAM" id="SSF58104">
    <property type="entry name" value="Methyl-accepting chemotaxis protein (MCP) signaling domain"/>
    <property type="match status" value="1"/>
</dbReference>
<comment type="caution">
    <text evidence="13">The sequence shown here is derived from an EMBL/GenBank/DDBJ whole genome shotgun (WGS) entry which is preliminary data.</text>
</comment>
<dbReference type="Pfam" id="PF00015">
    <property type="entry name" value="MCPsignal"/>
    <property type="match status" value="1"/>
</dbReference>
<dbReference type="PROSITE" id="PS50885">
    <property type="entry name" value="HAMP"/>
    <property type="match status" value="1"/>
</dbReference>
<dbReference type="InterPro" id="IPR004089">
    <property type="entry name" value="MCPsignal_dom"/>
</dbReference>
<dbReference type="CDD" id="cd06225">
    <property type="entry name" value="HAMP"/>
    <property type="match status" value="1"/>
</dbReference>
<keyword evidence="5 10" id="KW-1133">Transmembrane helix</keyword>
<dbReference type="Pfam" id="PF17200">
    <property type="entry name" value="sCache_2"/>
    <property type="match status" value="1"/>
</dbReference>
<dbReference type="InterPro" id="IPR033480">
    <property type="entry name" value="sCache_2"/>
</dbReference>
<evidence type="ECO:0000256" key="2">
    <source>
        <dbReference type="ARBA" id="ARBA00022475"/>
    </source>
</evidence>
<keyword evidence="9" id="KW-0175">Coiled coil</keyword>
<evidence type="ECO:0000256" key="7">
    <source>
        <dbReference type="ARBA" id="ARBA00029447"/>
    </source>
</evidence>
<organism evidence="13 14">
    <name type="scientific">Noviherbaspirillum suwonense</name>
    <dbReference type="NCBI Taxonomy" id="1224511"/>
    <lineage>
        <taxon>Bacteria</taxon>
        <taxon>Pseudomonadati</taxon>
        <taxon>Pseudomonadota</taxon>
        <taxon>Betaproteobacteria</taxon>
        <taxon>Burkholderiales</taxon>
        <taxon>Oxalobacteraceae</taxon>
        <taxon>Noviherbaspirillum</taxon>
    </lineage>
</organism>
<feature type="domain" description="HAMP" evidence="12">
    <location>
        <begin position="224"/>
        <end position="276"/>
    </location>
</feature>
<evidence type="ECO:0000256" key="4">
    <source>
        <dbReference type="ARBA" id="ARBA00022692"/>
    </source>
</evidence>
<keyword evidence="8" id="KW-0807">Transducer</keyword>
<keyword evidence="4 10" id="KW-0812">Transmembrane</keyword>
<feature type="domain" description="Methyl-accepting transducer" evidence="11">
    <location>
        <begin position="281"/>
        <end position="510"/>
    </location>
</feature>
<comment type="similarity">
    <text evidence="7">Belongs to the methyl-accepting chemotaxis (MCP) protein family.</text>
</comment>
<dbReference type="CDD" id="cd11386">
    <property type="entry name" value="MCP_signal"/>
    <property type="match status" value="1"/>
</dbReference>
<evidence type="ECO:0000259" key="12">
    <source>
        <dbReference type="PROSITE" id="PS50885"/>
    </source>
</evidence>
<dbReference type="SMART" id="SM01049">
    <property type="entry name" value="Cache_2"/>
    <property type="match status" value="1"/>
</dbReference>
<name>A0ABY1QXN2_9BURK</name>
<protein>
    <submittedName>
        <fullName evidence="13">Methyl-accepting chemotaxis sensory transducer with Cache sensor</fullName>
    </submittedName>
</protein>
<dbReference type="EMBL" id="FXUL01000052">
    <property type="protein sequence ID" value="SMP82068.1"/>
    <property type="molecule type" value="Genomic_DNA"/>
</dbReference>
<evidence type="ECO:0000259" key="11">
    <source>
        <dbReference type="PROSITE" id="PS50111"/>
    </source>
</evidence>
<dbReference type="PRINTS" id="PR00260">
    <property type="entry name" value="CHEMTRNSDUCR"/>
</dbReference>
<dbReference type="SMART" id="SM00304">
    <property type="entry name" value="HAMP"/>
    <property type="match status" value="1"/>
</dbReference>
<evidence type="ECO:0000256" key="10">
    <source>
        <dbReference type="SAM" id="Phobius"/>
    </source>
</evidence>
<keyword evidence="3" id="KW-0488">Methylation</keyword>
<keyword evidence="6 10" id="KW-0472">Membrane</keyword>
<feature type="coiled-coil region" evidence="9">
    <location>
        <begin position="481"/>
        <end position="519"/>
    </location>
</feature>
<dbReference type="PANTHER" id="PTHR43531">
    <property type="entry name" value="PROTEIN ICFG"/>
    <property type="match status" value="1"/>
</dbReference>
<feature type="transmembrane region" description="Helical" evidence="10">
    <location>
        <begin position="22"/>
        <end position="42"/>
    </location>
</feature>
<evidence type="ECO:0000256" key="1">
    <source>
        <dbReference type="ARBA" id="ARBA00004651"/>
    </source>
</evidence>
<evidence type="ECO:0000313" key="13">
    <source>
        <dbReference type="EMBL" id="SMP82068.1"/>
    </source>
</evidence>
<dbReference type="InterPro" id="IPR003660">
    <property type="entry name" value="HAMP_dom"/>
</dbReference>
<dbReference type="InterPro" id="IPR004090">
    <property type="entry name" value="Chemotax_Me-accpt_rcpt"/>
</dbReference>
<dbReference type="Gene3D" id="3.30.450.20">
    <property type="entry name" value="PAS domain"/>
    <property type="match status" value="1"/>
</dbReference>
<keyword evidence="2" id="KW-1003">Cell membrane</keyword>
<reference evidence="13 14" key="1">
    <citation type="submission" date="2017-05" db="EMBL/GenBank/DDBJ databases">
        <authorList>
            <person name="Varghese N."/>
            <person name="Submissions S."/>
        </authorList>
    </citation>
    <scope>NUCLEOTIDE SEQUENCE [LARGE SCALE GENOMIC DNA]</scope>
    <source>
        <strain evidence="13 14">DSM 26001</strain>
    </source>
</reference>
<evidence type="ECO:0000256" key="8">
    <source>
        <dbReference type="PROSITE-ProRule" id="PRU00284"/>
    </source>
</evidence>
<sequence>MKSSTQGSGASLFGRITIANKLLLLTINAIIGVLLVTGFLLVQERDGMLKERETSVKQAVETAYGTLAYYQGRVERNEMSLEEGQKSAMDAVRTMRYGDGDVEYFWINDMALKMVMHPIKPALDKTDLSDNKDPTGKPLFVNMVDIVKKQGAGFEFYMWPKPGNEAPVQKVSYVKGFVPWGWVIGSGVYIDTVDAAVWQQAKYAFLIAAAIASLLFVIGLLVARSVTRPIKRAVEIAQQVAKGDLTSRIEVTSMNETGKLMQALKEMNENLVTIVTKVHSGTDTIATASSQIAAGNLDLSSRTEQQASSLEETASAMEELTSTVRQNADNARQANQLAQSAADIAEQGGQVVLQVVTSMQSIDNSSRKVSDIIAVIDGIAFQTNILALNAAVEAARAGEHGRGFAVVASEVRNLAQRSAAAAKEIKALIADSACEVDNGSRLVQQAGATMKDVVTSIKRVNGIMNEITAASKEQSIGIEQVNEAVAQMDQVTQQNAALVEEAAAAAESLREQASELSVTVGMFRLVGAEGNARTVERSKPRQSAALSKGPAAQRSLLASKLIRRLPGETGVRTEKWEAF</sequence>
<feature type="transmembrane region" description="Helical" evidence="10">
    <location>
        <begin position="203"/>
        <end position="223"/>
    </location>
</feature>
<evidence type="ECO:0000256" key="6">
    <source>
        <dbReference type="ARBA" id="ARBA00023136"/>
    </source>
</evidence>
<evidence type="ECO:0000256" key="5">
    <source>
        <dbReference type="ARBA" id="ARBA00022989"/>
    </source>
</evidence>
<comment type="subcellular location">
    <subcellularLocation>
        <location evidence="1">Cell membrane</location>
        <topology evidence="1">Multi-pass membrane protein</topology>
    </subcellularLocation>
</comment>
<evidence type="ECO:0000256" key="3">
    <source>
        <dbReference type="ARBA" id="ARBA00022481"/>
    </source>
</evidence>
<dbReference type="PROSITE" id="PS50111">
    <property type="entry name" value="CHEMOTAXIS_TRANSDUC_2"/>
    <property type="match status" value="1"/>
</dbReference>
<dbReference type="RefSeq" id="WP_283445777.1">
    <property type="nucleotide sequence ID" value="NZ_FXUL01000052.1"/>
</dbReference>
<evidence type="ECO:0000256" key="9">
    <source>
        <dbReference type="SAM" id="Coils"/>
    </source>
</evidence>
<keyword evidence="14" id="KW-1185">Reference proteome</keyword>
<dbReference type="Proteomes" id="UP001158049">
    <property type="component" value="Unassembled WGS sequence"/>
</dbReference>